<name>A0ABR8AGT7_9CYAN</name>
<comment type="caution">
    <text evidence="1">The sequence shown here is derived from an EMBL/GenBank/DDBJ whole genome shotgun (WGS) entry which is preliminary data.</text>
</comment>
<dbReference type="Proteomes" id="UP000658514">
    <property type="component" value="Unassembled WGS sequence"/>
</dbReference>
<proteinExistence type="predicted"/>
<reference evidence="1 2" key="1">
    <citation type="journal article" date="2020" name="ISME J.">
        <title>Comparative genomics reveals insights into cyanobacterial evolution and habitat adaptation.</title>
        <authorList>
            <person name="Chen M.Y."/>
            <person name="Teng W.K."/>
            <person name="Zhao L."/>
            <person name="Hu C.X."/>
            <person name="Zhou Y.K."/>
            <person name="Han B.P."/>
            <person name="Song L.R."/>
            <person name="Shu W.S."/>
        </authorList>
    </citation>
    <scope>NUCLEOTIDE SEQUENCE [LARGE SCALE GENOMIC DNA]</scope>
    <source>
        <strain evidence="1 2">FACHB-288</strain>
    </source>
</reference>
<sequence>MHVTIVGVGFPHPYHRLKGLGCQQSTVNSQQSTVNSQQSTVNTNIFQT</sequence>
<evidence type="ECO:0000313" key="1">
    <source>
        <dbReference type="EMBL" id="MBD2199236.1"/>
    </source>
</evidence>
<accession>A0ABR8AGT7</accession>
<gene>
    <name evidence="1" type="ORF">H6G24_27765</name>
</gene>
<protein>
    <submittedName>
        <fullName evidence="1">Uncharacterized protein</fullName>
    </submittedName>
</protein>
<keyword evidence="2" id="KW-1185">Reference proteome</keyword>
<evidence type="ECO:0000313" key="2">
    <source>
        <dbReference type="Proteomes" id="UP000658514"/>
    </source>
</evidence>
<organism evidence="1 2">
    <name type="scientific">Calothrix parietina FACHB-288</name>
    <dbReference type="NCBI Taxonomy" id="2692896"/>
    <lineage>
        <taxon>Bacteria</taxon>
        <taxon>Bacillati</taxon>
        <taxon>Cyanobacteriota</taxon>
        <taxon>Cyanophyceae</taxon>
        <taxon>Nostocales</taxon>
        <taxon>Calotrichaceae</taxon>
        <taxon>Calothrix</taxon>
    </lineage>
</organism>
<dbReference type="RefSeq" id="WP_190548350.1">
    <property type="nucleotide sequence ID" value="NZ_CAWPNO010000090.1"/>
</dbReference>
<dbReference type="EMBL" id="JACJQH010000055">
    <property type="protein sequence ID" value="MBD2199236.1"/>
    <property type="molecule type" value="Genomic_DNA"/>
</dbReference>